<comment type="similarity">
    <text evidence="2 8">Belongs to the 4-toluene sulfonate uptake permease (TSUP) (TC 2.A.102) family.</text>
</comment>
<proteinExistence type="inferred from homology"/>
<evidence type="ECO:0000256" key="4">
    <source>
        <dbReference type="ARBA" id="ARBA00022475"/>
    </source>
</evidence>
<dbReference type="EMBL" id="PIUK01000001">
    <property type="protein sequence ID" value="MBY6274601.1"/>
    <property type="molecule type" value="Genomic_DNA"/>
</dbReference>
<evidence type="ECO:0000313" key="9">
    <source>
        <dbReference type="EMBL" id="MBY6274601.1"/>
    </source>
</evidence>
<dbReference type="InterPro" id="IPR052017">
    <property type="entry name" value="TSUP"/>
</dbReference>
<evidence type="ECO:0000256" key="5">
    <source>
        <dbReference type="ARBA" id="ARBA00022692"/>
    </source>
</evidence>
<dbReference type="GO" id="GO:0005886">
    <property type="term" value="C:plasma membrane"/>
    <property type="evidence" value="ECO:0007669"/>
    <property type="project" value="UniProtKB-SubCell"/>
</dbReference>
<comment type="subcellular location">
    <subcellularLocation>
        <location evidence="1 8">Cell membrane</location>
        <topology evidence="1 8">Multi-pass membrane protein</topology>
    </subcellularLocation>
</comment>
<dbReference type="PANTHER" id="PTHR30269">
    <property type="entry name" value="TRANSMEMBRANE PROTEIN YFCA"/>
    <property type="match status" value="1"/>
</dbReference>
<feature type="transmembrane region" description="Helical" evidence="8">
    <location>
        <begin position="92"/>
        <end position="111"/>
    </location>
</feature>
<comment type="caution">
    <text evidence="9">The sequence shown here is derived from an EMBL/GenBank/DDBJ whole genome shotgun (WGS) entry which is preliminary data.</text>
</comment>
<dbReference type="AlphaFoldDB" id="A0A953I6M9"/>
<feature type="transmembrane region" description="Helical" evidence="8">
    <location>
        <begin position="242"/>
        <end position="260"/>
    </location>
</feature>
<keyword evidence="3" id="KW-0813">Transport</keyword>
<evidence type="ECO:0000256" key="3">
    <source>
        <dbReference type="ARBA" id="ARBA00022448"/>
    </source>
</evidence>
<keyword evidence="7 8" id="KW-0472">Membrane</keyword>
<evidence type="ECO:0000256" key="6">
    <source>
        <dbReference type="ARBA" id="ARBA00022989"/>
    </source>
</evidence>
<organism evidence="9 10">
    <name type="scientific">Symbiobacterium thermophilum</name>
    <dbReference type="NCBI Taxonomy" id="2734"/>
    <lineage>
        <taxon>Bacteria</taxon>
        <taxon>Bacillati</taxon>
        <taxon>Bacillota</taxon>
        <taxon>Clostridia</taxon>
        <taxon>Eubacteriales</taxon>
        <taxon>Symbiobacteriaceae</taxon>
        <taxon>Symbiobacterium</taxon>
    </lineage>
</organism>
<evidence type="ECO:0000313" key="10">
    <source>
        <dbReference type="Proteomes" id="UP000732377"/>
    </source>
</evidence>
<reference evidence="9" key="1">
    <citation type="submission" date="2017-11" db="EMBL/GenBank/DDBJ databases">
        <title>Three new genomes from thermophilic consortium.</title>
        <authorList>
            <person name="Quaggio R."/>
            <person name="Amgarten D."/>
            <person name="Setubal J.C."/>
        </authorList>
    </citation>
    <scope>NUCLEOTIDE SEQUENCE</scope>
    <source>
        <strain evidence="9">ZCTH01-B2</strain>
    </source>
</reference>
<evidence type="ECO:0000256" key="7">
    <source>
        <dbReference type="ARBA" id="ARBA00023136"/>
    </source>
</evidence>
<protein>
    <recommendedName>
        <fullName evidence="8">Probable membrane transporter protein</fullName>
    </recommendedName>
</protein>
<keyword evidence="4 8" id="KW-1003">Cell membrane</keyword>
<evidence type="ECO:0000256" key="2">
    <source>
        <dbReference type="ARBA" id="ARBA00009142"/>
    </source>
</evidence>
<dbReference type="InterPro" id="IPR002781">
    <property type="entry name" value="TM_pro_TauE-like"/>
</dbReference>
<gene>
    <name evidence="9" type="ORF">CWE10_00060</name>
</gene>
<evidence type="ECO:0000256" key="8">
    <source>
        <dbReference type="RuleBase" id="RU363041"/>
    </source>
</evidence>
<feature type="transmembrane region" description="Helical" evidence="8">
    <location>
        <begin position="117"/>
        <end position="137"/>
    </location>
</feature>
<keyword evidence="6 8" id="KW-1133">Transmembrane helix</keyword>
<accession>A0A953I6M9</accession>
<evidence type="ECO:0000256" key="1">
    <source>
        <dbReference type="ARBA" id="ARBA00004651"/>
    </source>
</evidence>
<dbReference type="PANTHER" id="PTHR30269:SF37">
    <property type="entry name" value="MEMBRANE TRANSPORTER PROTEIN"/>
    <property type="match status" value="1"/>
</dbReference>
<feature type="transmembrane region" description="Helical" evidence="8">
    <location>
        <begin position="213"/>
        <end position="236"/>
    </location>
</feature>
<sequence length="291" mass="31048">MHPEQRPAVTGASARLLQPAPRRFRLAGNGRDPLAGLRHTGGEKGARFRLEWLIVAIVSLGTSFVKTAFGLGAGVLFGPVLALFLEPRQAMGMTAPVMFLSSVAALAAHWRRWDWPVLRRLLPTALAGLWLGSVFLAQAPAPHLRRAIGVAAVSFAVVQVARLRRGEAVSPAGDWAPGPAVLLGFTGGVVSGIAHSGGLFFSMYLLPRLEKVAFVASLTATLMVVDLFRLVSYWYLDVLQPRHVLLGLLCAPLMLLGGWLGKRLNGRLSSRGFVTALSALIAATGLALLAR</sequence>
<feature type="transmembrane region" description="Helical" evidence="8">
    <location>
        <begin position="181"/>
        <end position="206"/>
    </location>
</feature>
<dbReference type="Proteomes" id="UP000732377">
    <property type="component" value="Unassembled WGS sequence"/>
</dbReference>
<name>A0A953I6M9_SYMTR</name>
<feature type="transmembrane region" description="Helical" evidence="8">
    <location>
        <begin position="52"/>
        <end position="85"/>
    </location>
</feature>
<feature type="transmembrane region" description="Helical" evidence="8">
    <location>
        <begin position="272"/>
        <end position="290"/>
    </location>
</feature>
<dbReference type="Pfam" id="PF01925">
    <property type="entry name" value="TauE"/>
    <property type="match status" value="1"/>
</dbReference>
<keyword evidence="5 8" id="KW-0812">Transmembrane</keyword>